<protein>
    <recommendedName>
        <fullName evidence="5">Tyr recombinase domain-containing protein</fullName>
    </recommendedName>
</protein>
<dbReference type="Proteomes" id="UP000094784">
    <property type="component" value="Unassembled WGS sequence"/>
</dbReference>
<dbReference type="PANTHER" id="PTHR30629:SF2">
    <property type="entry name" value="PROPHAGE INTEGRASE INTS-RELATED"/>
    <property type="match status" value="1"/>
</dbReference>
<dbReference type="Gene3D" id="1.10.443.10">
    <property type="entry name" value="Intergrase catalytic core"/>
    <property type="match status" value="1"/>
</dbReference>
<feature type="domain" description="Tyr recombinase" evidence="5">
    <location>
        <begin position="72"/>
        <end position="268"/>
    </location>
</feature>
<comment type="similarity">
    <text evidence="1">Belongs to the 'phage' integrase family.</text>
</comment>
<dbReference type="Pfam" id="PF00589">
    <property type="entry name" value="Phage_integrase"/>
    <property type="match status" value="1"/>
</dbReference>
<dbReference type="InterPro" id="IPR010998">
    <property type="entry name" value="Integrase_recombinase_N"/>
</dbReference>
<reference evidence="6 7" key="1">
    <citation type="submission" date="2016-09" db="EMBL/GenBank/DDBJ databases">
        <title>Draft genome sequence of the soil isolate, Lysinibacillus fusiformis M5, a potential hypoxanthine producer.</title>
        <authorList>
            <person name="Gallegos-Monterrosa R."/>
            <person name="Maroti G."/>
            <person name="Balint B."/>
            <person name="Kovacs A.T."/>
        </authorList>
    </citation>
    <scope>NUCLEOTIDE SEQUENCE [LARGE SCALE GENOMIC DNA]</scope>
    <source>
        <strain evidence="6 7">M5</strain>
    </source>
</reference>
<dbReference type="InterPro" id="IPR011010">
    <property type="entry name" value="DNA_brk_join_enz"/>
</dbReference>
<gene>
    <name evidence="6" type="ORF">BG258_12335</name>
</gene>
<evidence type="ECO:0000259" key="5">
    <source>
        <dbReference type="PROSITE" id="PS51898"/>
    </source>
</evidence>
<dbReference type="GO" id="GO:0003677">
    <property type="term" value="F:DNA binding"/>
    <property type="evidence" value="ECO:0007669"/>
    <property type="project" value="UniProtKB-KW"/>
</dbReference>
<evidence type="ECO:0000256" key="4">
    <source>
        <dbReference type="ARBA" id="ARBA00023172"/>
    </source>
</evidence>
<proteinExistence type="inferred from homology"/>
<keyword evidence="3" id="KW-0238">DNA-binding</keyword>
<evidence type="ECO:0000313" key="7">
    <source>
        <dbReference type="Proteomes" id="UP000094784"/>
    </source>
</evidence>
<dbReference type="PROSITE" id="PS51898">
    <property type="entry name" value="TYR_RECOMBINASE"/>
    <property type="match status" value="1"/>
</dbReference>
<sequence length="276" mass="31365">MPRLGNLKLTKITKLVVQNLIVDDLIANEYSKNTIKSVCATLGSMLNDAVPEEILDRRRYTKLDMKKAKPTRKKDALTAPELENVILTTKSTENATRYAILLILATTGMRKGELAGLTWNDLDFKQNTISITKTRDEYGVRSPKTLNSIRTINMSEELSEHLKSFKIWCNEMKKIYNVELKEDDYIFITANLEPISSNYVSKMFNALKKKHNFERFSAHILCHTFVSILIAEGTAVTTVAKIIGDTPEMVMRVYMHSLADEELKATQILSSLIKIE</sequence>
<accession>A0A1E4R845</accession>
<dbReference type="Gene3D" id="1.10.150.130">
    <property type="match status" value="1"/>
</dbReference>
<dbReference type="SUPFAM" id="SSF56349">
    <property type="entry name" value="DNA breaking-rejoining enzymes"/>
    <property type="match status" value="1"/>
</dbReference>
<dbReference type="InterPro" id="IPR002104">
    <property type="entry name" value="Integrase_catalytic"/>
</dbReference>
<name>A0A1E4R845_9BACI</name>
<dbReference type="EMBL" id="MECQ01000001">
    <property type="protein sequence ID" value="ODV56624.1"/>
    <property type="molecule type" value="Genomic_DNA"/>
</dbReference>
<evidence type="ECO:0000313" key="6">
    <source>
        <dbReference type="EMBL" id="ODV56624.1"/>
    </source>
</evidence>
<dbReference type="InterPro" id="IPR013762">
    <property type="entry name" value="Integrase-like_cat_sf"/>
</dbReference>
<dbReference type="GO" id="GO:0015074">
    <property type="term" value="P:DNA integration"/>
    <property type="evidence" value="ECO:0007669"/>
    <property type="project" value="UniProtKB-KW"/>
</dbReference>
<dbReference type="AlphaFoldDB" id="A0A1E4R845"/>
<evidence type="ECO:0000256" key="1">
    <source>
        <dbReference type="ARBA" id="ARBA00008857"/>
    </source>
</evidence>
<dbReference type="PANTHER" id="PTHR30629">
    <property type="entry name" value="PROPHAGE INTEGRASE"/>
    <property type="match status" value="1"/>
</dbReference>
<dbReference type="GO" id="GO:0006310">
    <property type="term" value="P:DNA recombination"/>
    <property type="evidence" value="ECO:0007669"/>
    <property type="project" value="UniProtKB-KW"/>
</dbReference>
<dbReference type="CDD" id="cd01189">
    <property type="entry name" value="INT_ICEBs1_C_like"/>
    <property type="match status" value="1"/>
</dbReference>
<organism evidence="6 7">
    <name type="scientific">Lysinibacillus fusiformis</name>
    <dbReference type="NCBI Taxonomy" id="28031"/>
    <lineage>
        <taxon>Bacteria</taxon>
        <taxon>Bacillati</taxon>
        <taxon>Bacillota</taxon>
        <taxon>Bacilli</taxon>
        <taxon>Bacillales</taxon>
        <taxon>Bacillaceae</taxon>
        <taxon>Lysinibacillus</taxon>
    </lineage>
</organism>
<keyword evidence="4" id="KW-0233">DNA recombination</keyword>
<dbReference type="InterPro" id="IPR050808">
    <property type="entry name" value="Phage_Integrase"/>
</dbReference>
<evidence type="ECO:0000256" key="2">
    <source>
        <dbReference type="ARBA" id="ARBA00022908"/>
    </source>
</evidence>
<comment type="caution">
    <text evidence="6">The sequence shown here is derived from an EMBL/GenBank/DDBJ whole genome shotgun (WGS) entry which is preliminary data.</text>
</comment>
<evidence type="ECO:0000256" key="3">
    <source>
        <dbReference type="ARBA" id="ARBA00023125"/>
    </source>
</evidence>
<keyword evidence="2" id="KW-0229">DNA integration</keyword>